<dbReference type="Proteomes" id="UP000032304">
    <property type="component" value="Chromosome 1"/>
</dbReference>
<gene>
    <name evidence="1" type="ORF">B456_001G073000</name>
</gene>
<keyword evidence="2" id="KW-1185">Reference proteome</keyword>
<sequence length="107" mass="11731">MLHNMLDATFSSKKALVSFRSGANYPFNQAGSLTERNTDPAINMNLVDPLLSSQQHLNSMLDAAFSGKRALVSFHSGAKYLLTILNQADSLTKQYIDPATKMNLVDP</sequence>
<name>A0A0D2LSF0_GOSRA</name>
<evidence type="ECO:0000313" key="2">
    <source>
        <dbReference type="Proteomes" id="UP000032304"/>
    </source>
</evidence>
<dbReference type="EMBL" id="CM001740">
    <property type="protein sequence ID" value="KJB06997.1"/>
    <property type="molecule type" value="Genomic_DNA"/>
</dbReference>
<accession>A0A0D2LSF0</accession>
<protein>
    <submittedName>
        <fullName evidence="1">Uncharacterized protein</fullName>
    </submittedName>
</protein>
<organism evidence="1 2">
    <name type="scientific">Gossypium raimondii</name>
    <name type="common">Peruvian cotton</name>
    <name type="synonym">Gossypium klotzschianum subsp. raimondii</name>
    <dbReference type="NCBI Taxonomy" id="29730"/>
    <lineage>
        <taxon>Eukaryota</taxon>
        <taxon>Viridiplantae</taxon>
        <taxon>Streptophyta</taxon>
        <taxon>Embryophyta</taxon>
        <taxon>Tracheophyta</taxon>
        <taxon>Spermatophyta</taxon>
        <taxon>Magnoliopsida</taxon>
        <taxon>eudicotyledons</taxon>
        <taxon>Gunneridae</taxon>
        <taxon>Pentapetalae</taxon>
        <taxon>rosids</taxon>
        <taxon>malvids</taxon>
        <taxon>Malvales</taxon>
        <taxon>Malvaceae</taxon>
        <taxon>Malvoideae</taxon>
        <taxon>Gossypium</taxon>
    </lineage>
</organism>
<reference evidence="1 2" key="1">
    <citation type="journal article" date="2012" name="Nature">
        <title>Repeated polyploidization of Gossypium genomes and the evolution of spinnable cotton fibres.</title>
        <authorList>
            <person name="Paterson A.H."/>
            <person name="Wendel J.F."/>
            <person name="Gundlach H."/>
            <person name="Guo H."/>
            <person name="Jenkins J."/>
            <person name="Jin D."/>
            <person name="Llewellyn D."/>
            <person name="Showmaker K.C."/>
            <person name="Shu S."/>
            <person name="Udall J."/>
            <person name="Yoo M.J."/>
            <person name="Byers R."/>
            <person name="Chen W."/>
            <person name="Doron-Faigenboim A."/>
            <person name="Duke M.V."/>
            <person name="Gong L."/>
            <person name="Grimwood J."/>
            <person name="Grover C."/>
            <person name="Grupp K."/>
            <person name="Hu G."/>
            <person name="Lee T.H."/>
            <person name="Li J."/>
            <person name="Lin L."/>
            <person name="Liu T."/>
            <person name="Marler B.S."/>
            <person name="Page J.T."/>
            <person name="Roberts A.W."/>
            <person name="Romanel E."/>
            <person name="Sanders W.S."/>
            <person name="Szadkowski E."/>
            <person name="Tan X."/>
            <person name="Tang H."/>
            <person name="Xu C."/>
            <person name="Wang J."/>
            <person name="Wang Z."/>
            <person name="Zhang D."/>
            <person name="Zhang L."/>
            <person name="Ashrafi H."/>
            <person name="Bedon F."/>
            <person name="Bowers J.E."/>
            <person name="Brubaker C.L."/>
            <person name="Chee P.W."/>
            <person name="Das S."/>
            <person name="Gingle A.R."/>
            <person name="Haigler C.H."/>
            <person name="Harker D."/>
            <person name="Hoffmann L.V."/>
            <person name="Hovav R."/>
            <person name="Jones D.C."/>
            <person name="Lemke C."/>
            <person name="Mansoor S."/>
            <person name="ur Rahman M."/>
            <person name="Rainville L.N."/>
            <person name="Rambani A."/>
            <person name="Reddy U.K."/>
            <person name="Rong J.K."/>
            <person name="Saranga Y."/>
            <person name="Scheffler B.E."/>
            <person name="Scheffler J.A."/>
            <person name="Stelly D.M."/>
            <person name="Triplett B.A."/>
            <person name="Van Deynze A."/>
            <person name="Vaslin M.F."/>
            <person name="Waghmare V.N."/>
            <person name="Walford S.A."/>
            <person name="Wright R.J."/>
            <person name="Zaki E.A."/>
            <person name="Zhang T."/>
            <person name="Dennis E.S."/>
            <person name="Mayer K.F."/>
            <person name="Peterson D.G."/>
            <person name="Rokhsar D.S."/>
            <person name="Wang X."/>
            <person name="Schmutz J."/>
        </authorList>
    </citation>
    <scope>NUCLEOTIDE SEQUENCE [LARGE SCALE GENOMIC DNA]</scope>
</reference>
<evidence type="ECO:0000313" key="1">
    <source>
        <dbReference type="EMBL" id="KJB06997.1"/>
    </source>
</evidence>
<dbReference type="Gramene" id="KJB06997">
    <property type="protein sequence ID" value="KJB06997"/>
    <property type="gene ID" value="B456_001G073000"/>
</dbReference>
<proteinExistence type="predicted"/>
<dbReference type="AlphaFoldDB" id="A0A0D2LSF0"/>